<organism evidence="3 5">
    <name type="scientific">Vanilla planifolia</name>
    <name type="common">Vanilla</name>
    <dbReference type="NCBI Taxonomy" id="51239"/>
    <lineage>
        <taxon>Eukaryota</taxon>
        <taxon>Viridiplantae</taxon>
        <taxon>Streptophyta</taxon>
        <taxon>Embryophyta</taxon>
        <taxon>Tracheophyta</taxon>
        <taxon>Spermatophyta</taxon>
        <taxon>Magnoliopsida</taxon>
        <taxon>Liliopsida</taxon>
        <taxon>Asparagales</taxon>
        <taxon>Orchidaceae</taxon>
        <taxon>Vanilloideae</taxon>
        <taxon>Vanilleae</taxon>
        <taxon>Vanilla</taxon>
    </lineage>
</organism>
<evidence type="ECO:0000313" key="6">
    <source>
        <dbReference type="Proteomes" id="UP000639772"/>
    </source>
</evidence>
<accession>A0A835R969</accession>
<proteinExistence type="predicted"/>
<evidence type="ECO:0000313" key="4">
    <source>
        <dbReference type="EMBL" id="KAG0489612.1"/>
    </source>
</evidence>
<feature type="compositionally biased region" description="Polar residues" evidence="1">
    <location>
        <begin position="52"/>
        <end position="61"/>
    </location>
</feature>
<dbReference type="AlphaFoldDB" id="A0A835R969"/>
<reference evidence="5 6" key="1">
    <citation type="journal article" date="2020" name="Nat. Food">
        <title>A phased Vanilla planifolia genome enables genetic improvement of flavour and production.</title>
        <authorList>
            <person name="Hasing T."/>
            <person name="Tang H."/>
            <person name="Brym M."/>
            <person name="Khazi F."/>
            <person name="Huang T."/>
            <person name="Chambers A.H."/>
        </authorList>
    </citation>
    <scope>NUCLEOTIDE SEQUENCE [LARGE SCALE GENOMIC DNA]</scope>
    <source>
        <tissue evidence="3">Leaf</tissue>
    </source>
</reference>
<dbReference type="EMBL" id="JADCNM010000003">
    <property type="protein sequence ID" value="KAG0489612.1"/>
    <property type="molecule type" value="Genomic_DNA"/>
</dbReference>
<evidence type="ECO:0000256" key="1">
    <source>
        <dbReference type="SAM" id="MobiDB-lite"/>
    </source>
</evidence>
<keyword evidence="2" id="KW-0812">Transmembrane</keyword>
<name>A0A835R969_VANPL</name>
<evidence type="ECO:0000256" key="2">
    <source>
        <dbReference type="SAM" id="Phobius"/>
    </source>
</evidence>
<protein>
    <submittedName>
        <fullName evidence="3">Uncharacterized protein</fullName>
    </submittedName>
</protein>
<gene>
    <name evidence="4" type="ORF">HPP92_006475</name>
    <name evidence="3" type="ORF">HPP92_006736</name>
</gene>
<evidence type="ECO:0000313" key="5">
    <source>
        <dbReference type="Proteomes" id="UP000636800"/>
    </source>
</evidence>
<keyword evidence="2" id="KW-0472">Membrane</keyword>
<keyword evidence="2" id="KW-1133">Transmembrane helix</keyword>
<comment type="caution">
    <text evidence="3">The sequence shown here is derived from an EMBL/GenBank/DDBJ whole genome shotgun (WGS) entry which is preliminary data.</text>
</comment>
<dbReference type="Proteomes" id="UP000639772">
    <property type="component" value="Chromosome 3"/>
</dbReference>
<dbReference type="Proteomes" id="UP000636800">
    <property type="component" value="Chromosome 3"/>
</dbReference>
<dbReference type="EMBL" id="JADCNL010000003">
    <property type="protein sequence ID" value="KAG0487925.1"/>
    <property type="molecule type" value="Genomic_DNA"/>
</dbReference>
<feature type="region of interest" description="Disordered" evidence="1">
    <location>
        <begin position="33"/>
        <end position="67"/>
    </location>
</feature>
<keyword evidence="5" id="KW-1185">Reference proteome</keyword>
<evidence type="ECO:0000313" key="3">
    <source>
        <dbReference type="EMBL" id="KAG0487925.1"/>
    </source>
</evidence>
<feature type="transmembrane region" description="Helical" evidence="2">
    <location>
        <begin position="76"/>
        <end position="96"/>
    </location>
</feature>
<sequence>MDCYLTQAKGSTEDETDEAKKILAEAGGDDAGFPRVRSGLPGSSLRCEPSPTAGTGSTVTARETHPGHSALRRSSLALLAILGKAAAAWTAAFVWAPSLLDATSSGPTSYPYHIERSLRQKRLE</sequence>